<dbReference type="GeneID" id="111251964"/>
<keyword evidence="2" id="KW-1185">Reference proteome</keyword>
<organism evidence="1 2">
    <name type="scientific">Varroa destructor</name>
    <name type="common">Honeybee mite</name>
    <dbReference type="NCBI Taxonomy" id="109461"/>
    <lineage>
        <taxon>Eukaryota</taxon>
        <taxon>Metazoa</taxon>
        <taxon>Ecdysozoa</taxon>
        <taxon>Arthropoda</taxon>
        <taxon>Chelicerata</taxon>
        <taxon>Arachnida</taxon>
        <taxon>Acari</taxon>
        <taxon>Parasitiformes</taxon>
        <taxon>Mesostigmata</taxon>
        <taxon>Gamasina</taxon>
        <taxon>Dermanyssoidea</taxon>
        <taxon>Varroidae</taxon>
        <taxon>Varroa</taxon>
    </lineage>
</organism>
<dbReference type="KEGG" id="vde:111251964"/>
<dbReference type="EnsemblMetazoa" id="XM_022809167">
    <property type="protein sequence ID" value="XP_022664902"/>
    <property type="gene ID" value="LOC111251964"/>
</dbReference>
<proteinExistence type="predicted"/>
<accession>A0A7M7KCN2</accession>
<reference evidence="1" key="1">
    <citation type="submission" date="2021-01" db="UniProtKB">
        <authorList>
            <consortium name="EnsemblMetazoa"/>
        </authorList>
    </citation>
    <scope>IDENTIFICATION</scope>
</reference>
<dbReference type="Proteomes" id="UP000594260">
    <property type="component" value="Unplaced"/>
</dbReference>
<dbReference type="AlphaFoldDB" id="A0A7M7KCN2"/>
<dbReference type="RefSeq" id="XP_022664902.1">
    <property type="nucleotide sequence ID" value="XM_022809167.1"/>
</dbReference>
<evidence type="ECO:0000313" key="1">
    <source>
        <dbReference type="EnsemblMetazoa" id="XP_022664902"/>
    </source>
</evidence>
<evidence type="ECO:0000313" key="2">
    <source>
        <dbReference type="Proteomes" id="UP000594260"/>
    </source>
</evidence>
<dbReference type="InParanoid" id="A0A7M7KCN2"/>
<name>A0A7M7KCN2_VARDE</name>
<protein>
    <submittedName>
        <fullName evidence="1">Uncharacterized protein</fullName>
    </submittedName>
</protein>
<sequence>MWCPYLHQESVYSRPCLKLFAFIVFGRDTFALVPQVLPQGHEERLEVYNQKVRAIVNVRPCNEPTECQFYMERPRWTANAASMSQCRTQCSIHSNAQALADENTSYLGPAPTMWTYTENDYEQNVVTEQGTLYS</sequence>